<evidence type="ECO:0000313" key="9">
    <source>
        <dbReference type="EMBL" id="JAT48644.1"/>
    </source>
</evidence>
<gene>
    <name evidence="9" type="primary">COPS8</name>
    <name evidence="9" type="ORF">g.33939</name>
</gene>
<evidence type="ECO:0000256" key="6">
    <source>
        <dbReference type="ARBA" id="ARBA00022790"/>
    </source>
</evidence>
<dbReference type="GO" id="GO:0008180">
    <property type="term" value="C:COP9 signalosome"/>
    <property type="evidence" value="ECO:0007669"/>
    <property type="project" value="UniProtKB-KW"/>
</dbReference>
<dbReference type="GO" id="GO:0005737">
    <property type="term" value="C:cytoplasm"/>
    <property type="evidence" value="ECO:0007669"/>
    <property type="project" value="UniProtKB-SubCell"/>
</dbReference>
<dbReference type="PROSITE" id="PS50250">
    <property type="entry name" value="PCI"/>
    <property type="match status" value="1"/>
</dbReference>
<dbReference type="PANTHER" id="PTHR13339">
    <property type="entry name" value="COP9 SIGNALOSOME COMPLEX SUBUNIT 8"/>
    <property type="match status" value="1"/>
</dbReference>
<comment type="subcellular location">
    <subcellularLocation>
        <location evidence="2">Cytoplasm</location>
    </subcellularLocation>
    <subcellularLocation>
        <location evidence="1">Nucleus</location>
    </subcellularLocation>
</comment>
<dbReference type="InterPro" id="IPR033464">
    <property type="entry name" value="CSN8_PSD8_EIF3K"/>
</dbReference>
<evidence type="ECO:0000259" key="8">
    <source>
        <dbReference type="PROSITE" id="PS50250"/>
    </source>
</evidence>
<organism evidence="9">
    <name type="scientific">Anthurium amnicola</name>
    <dbReference type="NCBI Taxonomy" id="1678845"/>
    <lineage>
        <taxon>Eukaryota</taxon>
        <taxon>Viridiplantae</taxon>
        <taxon>Streptophyta</taxon>
        <taxon>Embryophyta</taxon>
        <taxon>Tracheophyta</taxon>
        <taxon>Spermatophyta</taxon>
        <taxon>Magnoliopsida</taxon>
        <taxon>Liliopsida</taxon>
        <taxon>Araceae</taxon>
        <taxon>Pothoideae</taxon>
        <taxon>Potheae</taxon>
        <taxon>Anthurium</taxon>
    </lineage>
</organism>
<dbReference type="AlphaFoldDB" id="A0A1D1Y1Y6"/>
<reference evidence="9" key="1">
    <citation type="submission" date="2015-07" db="EMBL/GenBank/DDBJ databases">
        <title>Transcriptome Assembly of Anthurium amnicola.</title>
        <authorList>
            <person name="Suzuki J."/>
        </authorList>
    </citation>
    <scope>NUCLEOTIDE SEQUENCE</scope>
</reference>
<dbReference type="Pfam" id="PF10075">
    <property type="entry name" value="CSN8_PSD8_EIF3K"/>
    <property type="match status" value="1"/>
</dbReference>
<evidence type="ECO:0000256" key="7">
    <source>
        <dbReference type="ARBA" id="ARBA00023242"/>
    </source>
</evidence>
<dbReference type="InterPro" id="IPR000717">
    <property type="entry name" value="PCI_dom"/>
</dbReference>
<feature type="domain" description="PCI" evidence="8">
    <location>
        <begin position="27"/>
        <end position="194"/>
    </location>
</feature>
<evidence type="ECO:0000256" key="1">
    <source>
        <dbReference type="ARBA" id="ARBA00004123"/>
    </source>
</evidence>
<sequence>SIVFVTESAMDTIKAHIENHEYAALVNFCEDLELQLALTPNTNITPEDFYGPFLLGYLLEQDLPSARFLWKRLPDTIKSSSKELRAIWDVGAALWQRDYENVYELMGSKTWSPIIAPLMEQLADNLRERMLNLISEAYSSIVIDDVVKYLGLPREKVLTIVEERGWEADLSSNTLQPKKIVQEVQQSTSLANFSQLTDLVIHLEKS</sequence>
<evidence type="ECO:0000256" key="3">
    <source>
        <dbReference type="ARBA" id="ARBA00008252"/>
    </source>
</evidence>
<dbReference type="PANTHER" id="PTHR13339:SF0">
    <property type="entry name" value="COP9 SIGNALOSOME COMPLEX SUBUNIT 8"/>
    <property type="match status" value="1"/>
</dbReference>
<proteinExistence type="inferred from homology"/>
<dbReference type="GO" id="GO:0010387">
    <property type="term" value="P:COP9 signalosome assembly"/>
    <property type="evidence" value="ECO:0007669"/>
    <property type="project" value="InterPro"/>
</dbReference>
<dbReference type="EMBL" id="GDJX01019292">
    <property type="protein sequence ID" value="JAT48644.1"/>
    <property type="molecule type" value="Transcribed_RNA"/>
</dbReference>
<dbReference type="Gene3D" id="1.25.40.990">
    <property type="match status" value="1"/>
</dbReference>
<evidence type="ECO:0000256" key="4">
    <source>
        <dbReference type="ARBA" id="ARBA00014875"/>
    </source>
</evidence>
<dbReference type="InterPro" id="IPR033205">
    <property type="entry name" value="COP9_CSN8"/>
</dbReference>
<comment type="similarity">
    <text evidence="3">Belongs to the CSN8 family.</text>
</comment>
<accession>A0A1D1Y1Y6</accession>
<protein>
    <recommendedName>
        <fullName evidence="4">COP9 signalosome complex subunit 8</fullName>
    </recommendedName>
</protein>
<keyword evidence="6" id="KW-0736">Signalosome</keyword>
<evidence type="ECO:0000256" key="5">
    <source>
        <dbReference type="ARBA" id="ARBA00022490"/>
    </source>
</evidence>
<evidence type="ECO:0000256" key="2">
    <source>
        <dbReference type="ARBA" id="ARBA00004496"/>
    </source>
</evidence>
<keyword evidence="5" id="KW-0963">Cytoplasm</keyword>
<dbReference type="GO" id="GO:0000338">
    <property type="term" value="P:protein deneddylation"/>
    <property type="evidence" value="ECO:0007669"/>
    <property type="project" value="InterPro"/>
</dbReference>
<feature type="non-terminal residue" evidence="9">
    <location>
        <position position="1"/>
    </location>
</feature>
<name>A0A1D1Y1Y6_9ARAE</name>
<keyword evidence="7" id="KW-0539">Nucleus</keyword>